<feature type="region of interest" description="Disordered" evidence="1">
    <location>
        <begin position="32"/>
        <end position="60"/>
    </location>
</feature>
<organism evidence="3 4">
    <name type="scientific">Salicibibacter cibarius</name>
    <dbReference type="NCBI Taxonomy" id="2743000"/>
    <lineage>
        <taxon>Bacteria</taxon>
        <taxon>Bacillati</taxon>
        <taxon>Bacillota</taxon>
        <taxon>Bacilli</taxon>
        <taxon>Bacillales</taxon>
        <taxon>Bacillaceae</taxon>
        <taxon>Salicibibacter</taxon>
    </lineage>
</organism>
<keyword evidence="2" id="KW-0812">Transmembrane</keyword>
<evidence type="ECO:0000256" key="1">
    <source>
        <dbReference type="SAM" id="MobiDB-lite"/>
    </source>
</evidence>
<keyword evidence="4" id="KW-1185">Reference proteome</keyword>
<accession>A0A7T6Z1H9</accession>
<protein>
    <recommendedName>
        <fullName evidence="5">DUF5067 domain-containing protein</fullName>
    </recommendedName>
</protein>
<evidence type="ECO:0008006" key="5">
    <source>
        <dbReference type="Google" id="ProtNLM"/>
    </source>
</evidence>
<dbReference type="KEGG" id="scia:HUG15_06360"/>
<keyword evidence="2" id="KW-1133">Transmembrane helix</keyword>
<dbReference type="RefSeq" id="WP_200127874.1">
    <property type="nucleotide sequence ID" value="NZ_CP054705.1"/>
</dbReference>
<evidence type="ECO:0000256" key="2">
    <source>
        <dbReference type="SAM" id="Phobius"/>
    </source>
</evidence>
<evidence type="ECO:0000313" key="4">
    <source>
        <dbReference type="Proteomes" id="UP000595823"/>
    </source>
</evidence>
<feature type="transmembrane region" description="Helical" evidence="2">
    <location>
        <begin position="12"/>
        <end position="29"/>
    </location>
</feature>
<gene>
    <name evidence="3" type="ORF">HUG15_06360</name>
</gene>
<sequence length="322" mass="36827">MSEEIVKKPFYKRWWFFVIIGILIIGAIGNEDEESASQEEENEEEVNAEALEDEDESEEYDLISNDPLDIAEEILGDDYKDGSSDDGGTSVKIDYGDPFFSGQRGFERDIENILEQYHHLDETPDSAFYLLDDNEDIVFSYEFAAEDVEEMDEDEGIDDIQSFAATYYEREEEGEDDEDSVEEPIDLTIESDESIFFMSFSVEADEVHVYEEDDQLLMDFRFYWTNNLLSDENDEATFLMASGIDVHQSGELLDEVAGGYSDTNSNVYREVPSGGARATVDSTYELKNVEDVVEISFIPRSEYDENQGFIIDIEDETITTND</sequence>
<proteinExistence type="predicted"/>
<keyword evidence="2" id="KW-0472">Membrane</keyword>
<reference evidence="3 4" key="1">
    <citation type="submission" date="2020-06" db="EMBL/GenBank/DDBJ databases">
        <title>Genomic analysis of Salicibibacter sp. NKC5-3.</title>
        <authorList>
            <person name="Oh Y.J."/>
        </authorList>
    </citation>
    <scope>NUCLEOTIDE SEQUENCE [LARGE SCALE GENOMIC DNA]</scope>
    <source>
        <strain evidence="3 4">NKC5-3</strain>
    </source>
</reference>
<name>A0A7T6Z1H9_9BACI</name>
<evidence type="ECO:0000313" key="3">
    <source>
        <dbReference type="EMBL" id="QQK75250.1"/>
    </source>
</evidence>
<dbReference type="EMBL" id="CP054705">
    <property type="protein sequence ID" value="QQK75250.1"/>
    <property type="molecule type" value="Genomic_DNA"/>
</dbReference>
<dbReference type="AlphaFoldDB" id="A0A7T6Z1H9"/>
<dbReference type="Proteomes" id="UP000595823">
    <property type="component" value="Chromosome"/>
</dbReference>